<reference evidence="1 2" key="1">
    <citation type="submission" date="2020-08" db="EMBL/GenBank/DDBJ databases">
        <title>Genome public.</title>
        <authorList>
            <person name="Liu C."/>
            <person name="Sun Q."/>
        </authorList>
    </citation>
    <scope>NUCLEOTIDE SEQUENCE [LARGE SCALE GENOMIC DNA]</scope>
    <source>
        <strain evidence="1 2">3_YM_SP_D4_24.mj</strain>
    </source>
</reference>
<accession>A0ABR7PA72</accession>
<organism evidence="1 2">
    <name type="scientific">Blautia stercoris</name>
    <dbReference type="NCBI Taxonomy" id="871664"/>
    <lineage>
        <taxon>Bacteria</taxon>
        <taxon>Bacillati</taxon>
        <taxon>Bacillota</taxon>
        <taxon>Clostridia</taxon>
        <taxon>Lachnospirales</taxon>
        <taxon>Lachnospiraceae</taxon>
        <taxon>Blautia</taxon>
    </lineage>
</organism>
<comment type="caution">
    <text evidence="1">The sequence shown here is derived from an EMBL/GenBank/DDBJ whole genome shotgun (WGS) entry which is preliminary data.</text>
</comment>
<evidence type="ECO:0000313" key="2">
    <source>
        <dbReference type="Proteomes" id="UP000661649"/>
    </source>
</evidence>
<proteinExistence type="predicted"/>
<gene>
    <name evidence="1" type="ORF">H8712_06750</name>
</gene>
<name>A0ABR7PA72_9FIRM</name>
<evidence type="ECO:0000313" key="1">
    <source>
        <dbReference type="EMBL" id="MBC8628316.1"/>
    </source>
</evidence>
<sequence length="208" mass="24446">MAKILFLMDDTTHIDKTELLNKKYNTNGISDFLNKEFERQKAENNSLVEVIDADFLEVLHNNYEADCFYSERLPEGVIGSYADFAKDFDDFHDWQNQLLYDFAKADTDVVLAGNFIFFRFSKEQKEKWFSNKYEEFSKIVATVTAENFHEFATINKLQETISSSNSIVSYVMDGMSDIHRFDDMIRMIDSNEWYVIENAIKLSFDEEK</sequence>
<dbReference type="Proteomes" id="UP000661649">
    <property type="component" value="Unassembled WGS sequence"/>
</dbReference>
<dbReference type="EMBL" id="JACRTP010000002">
    <property type="protein sequence ID" value="MBC8628316.1"/>
    <property type="molecule type" value="Genomic_DNA"/>
</dbReference>
<dbReference type="RefSeq" id="WP_117455705.1">
    <property type="nucleotide sequence ID" value="NZ_JACRTP010000002.1"/>
</dbReference>
<protein>
    <submittedName>
        <fullName evidence="1">Uncharacterized protein</fullName>
    </submittedName>
</protein>
<keyword evidence="2" id="KW-1185">Reference proteome</keyword>